<dbReference type="SUPFAM" id="SSF47413">
    <property type="entry name" value="lambda repressor-like DNA-binding domains"/>
    <property type="match status" value="1"/>
</dbReference>
<dbReference type="Gene3D" id="1.10.260.40">
    <property type="entry name" value="lambda repressor-like DNA-binding domains"/>
    <property type="match status" value="1"/>
</dbReference>
<dbReference type="Pfam" id="PF00440">
    <property type="entry name" value="TetR_N"/>
    <property type="match status" value="1"/>
</dbReference>
<organism evidence="9 10">
    <name type="scientific">Nocardiopsis dassonvillei (strain ATCC 23218 / DSM 43111 / CIP 107115 / JCM 7437 / KCTC 9190 / NBRC 14626 / NCTC 10488 / NRRL B-5397 / IMRU 509)</name>
    <name type="common">Actinomadura dassonvillei</name>
    <dbReference type="NCBI Taxonomy" id="446468"/>
    <lineage>
        <taxon>Bacteria</taxon>
        <taxon>Bacillati</taxon>
        <taxon>Actinomycetota</taxon>
        <taxon>Actinomycetes</taxon>
        <taxon>Streptosporangiales</taxon>
        <taxon>Nocardiopsidaceae</taxon>
        <taxon>Nocardiopsis</taxon>
    </lineage>
</organism>
<feature type="region of interest" description="Disordered" evidence="6">
    <location>
        <begin position="76"/>
        <end position="95"/>
    </location>
</feature>
<keyword evidence="1" id="KW-0678">Repressor</keyword>
<dbReference type="PROSITE" id="PS50943">
    <property type="entry name" value="HTH_CROC1"/>
    <property type="match status" value="1"/>
</dbReference>
<dbReference type="InterPro" id="IPR050109">
    <property type="entry name" value="HTH-type_TetR-like_transc_reg"/>
</dbReference>
<evidence type="ECO:0000256" key="4">
    <source>
        <dbReference type="ARBA" id="ARBA00023163"/>
    </source>
</evidence>
<dbReference type="Proteomes" id="UP000002219">
    <property type="component" value="Chromosome 1"/>
</dbReference>
<dbReference type="KEGG" id="nda:Ndas_1339"/>
<dbReference type="HOGENOM" id="CLU_069356_15_3_11"/>
<protein>
    <submittedName>
        <fullName evidence="9">Transcriptional regulator, TetR family</fullName>
    </submittedName>
</protein>
<keyword evidence="10" id="KW-1185">Reference proteome</keyword>
<evidence type="ECO:0000313" key="10">
    <source>
        <dbReference type="Proteomes" id="UP000002219"/>
    </source>
</evidence>
<dbReference type="PANTHER" id="PTHR30055:SF234">
    <property type="entry name" value="HTH-TYPE TRANSCRIPTIONAL REGULATOR BETI"/>
    <property type="match status" value="1"/>
</dbReference>
<dbReference type="SMART" id="SM00530">
    <property type="entry name" value="HTH_XRE"/>
    <property type="match status" value="1"/>
</dbReference>
<dbReference type="EMBL" id="CP002040">
    <property type="protein sequence ID" value="ADH66771.1"/>
    <property type="molecule type" value="Genomic_DNA"/>
</dbReference>
<keyword evidence="2" id="KW-0805">Transcription regulation</keyword>
<dbReference type="Pfam" id="PF13977">
    <property type="entry name" value="TetR_C_6"/>
    <property type="match status" value="1"/>
</dbReference>
<evidence type="ECO:0000259" key="8">
    <source>
        <dbReference type="PROSITE" id="PS50977"/>
    </source>
</evidence>
<dbReference type="PRINTS" id="PR00455">
    <property type="entry name" value="HTHTETR"/>
</dbReference>
<gene>
    <name evidence="9" type="ordered locus">Ndas_1339</name>
</gene>
<dbReference type="CDD" id="cd00093">
    <property type="entry name" value="HTH_XRE"/>
    <property type="match status" value="1"/>
</dbReference>
<dbReference type="InterPro" id="IPR001647">
    <property type="entry name" value="HTH_TetR"/>
</dbReference>
<dbReference type="GO" id="GO:0003700">
    <property type="term" value="F:DNA-binding transcription factor activity"/>
    <property type="evidence" value="ECO:0007669"/>
    <property type="project" value="TreeGrafter"/>
</dbReference>
<dbReference type="PANTHER" id="PTHR30055">
    <property type="entry name" value="HTH-TYPE TRANSCRIPTIONAL REGULATOR RUTR"/>
    <property type="match status" value="1"/>
</dbReference>
<dbReference type="InterPro" id="IPR010982">
    <property type="entry name" value="Lambda_DNA-bd_dom_sf"/>
</dbReference>
<evidence type="ECO:0000256" key="6">
    <source>
        <dbReference type="SAM" id="MobiDB-lite"/>
    </source>
</evidence>
<dbReference type="eggNOG" id="COG1309">
    <property type="taxonomic scope" value="Bacteria"/>
</dbReference>
<dbReference type="InterPro" id="IPR039538">
    <property type="entry name" value="BetI_C"/>
</dbReference>
<dbReference type="InterPro" id="IPR036271">
    <property type="entry name" value="Tet_transcr_reg_TetR-rel_C_sf"/>
</dbReference>
<sequence length="308" mass="33892">MADDVRGRAREAIRRSGLSQRQFATRLGIDPSKLSKSLTGTRRFTALELAGIADETGVTVNWLLNGKDDAETVSAVPRDSSAVRPTSASLAGHPAAAREHSRRLQIIEAAWTLIAERGLHSVRVAQIAQACGTSSATVHYYFPTLNDLLVEALRHSVKQAFDRQVAGLHTIEDPYERLLRLIELQLPDSERLRLEWSIWLQVWTAAALDPRMRGLHTDSYLRWHETIARTLREGRESGVFADFDVEEMTRRLTALIDGMGIQVMTGMPGRSVAHMRDTLRSVIDSDVLGRRGAPGDGDIPGGSGAPGD</sequence>
<feature type="compositionally biased region" description="Gly residues" evidence="6">
    <location>
        <begin position="292"/>
        <end position="308"/>
    </location>
</feature>
<dbReference type="Gene3D" id="1.10.357.10">
    <property type="entry name" value="Tetracycline Repressor, domain 2"/>
    <property type="match status" value="1"/>
</dbReference>
<evidence type="ECO:0000259" key="7">
    <source>
        <dbReference type="PROSITE" id="PS50943"/>
    </source>
</evidence>
<dbReference type="STRING" id="446468.Ndas_1339"/>
<accession>D7B2S3</accession>
<keyword evidence="3 5" id="KW-0238">DNA-binding</keyword>
<dbReference type="AlphaFoldDB" id="D7B2S3"/>
<feature type="region of interest" description="Disordered" evidence="6">
    <location>
        <begin position="287"/>
        <end position="308"/>
    </location>
</feature>
<feature type="DNA-binding region" description="H-T-H motif" evidence="5">
    <location>
        <begin position="123"/>
        <end position="142"/>
    </location>
</feature>
<keyword evidence="4" id="KW-0804">Transcription</keyword>
<evidence type="ECO:0000313" key="9">
    <source>
        <dbReference type="EMBL" id="ADH66771.1"/>
    </source>
</evidence>
<dbReference type="Pfam" id="PF01381">
    <property type="entry name" value="HTH_3"/>
    <property type="match status" value="1"/>
</dbReference>
<feature type="domain" description="HTH tetR-type" evidence="8">
    <location>
        <begin position="100"/>
        <end position="160"/>
    </location>
</feature>
<dbReference type="GO" id="GO:0000976">
    <property type="term" value="F:transcription cis-regulatory region binding"/>
    <property type="evidence" value="ECO:0007669"/>
    <property type="project" value="TreeGrafter"/>
</dbReference>
<dbReference type="InterPro" id="IPR009057">
    <property type="entry name" value="Homeodomain-like_sf"/>
</dbReference>
<dbReference type="InterPro" id="IPR001387">
    <property type="entry name" value="Cro/C1-type_HTH"/>
</dbReference>
<evidence type="ECO:0000256" key="3">
    <source>
        <dbReference type="ARBA" id="ARBA00023125"/>
    </source>
</evidence>
<evidence type="ECO:0000256" key="1">
    <source>
        <dbReference type="ARBA" id="ARBA00022491"/>
    </source>
</evidence>
<dbReference type="eggNOG" id="COG3093">
    <property type="taxonomic scope" value="Bacteria"/>
</dbReference>
<dbReference type="PROSITE" id="PS50977">
    <property type="entry name" value="HTH_TETR_2"/>
    <property type="match status" value="1"/>
</dbReference>
<proteinExistence type="predicted"/>
<name>D7B2S3_NOCDD</name>
<feature type="domain" description="HTH cro/C1-type" evidence="7">
    <location>
        <begin position="10"/>
        <end position="63"/>
    </location>
</feature>
<evidence type="ECO:0000256" key="5">
    <source>
        <dbReference type="PROSITE-ProRule" id="PRU00335"/>
    </source>
</evidence>
<reference evidence="9 10" key="1">
    <citation type="journal article" date="2010" name="Stand. Genomic Sci.">
        <title>Complete genome sequence of Nocardiopsis dassonvillei type strain (IMRU 509).</title>
        <authorList>
            <person name="Sun H."/>
            <person name="Lapidus A."/>
            <person name="Nolan M."/>
            <person name="Lucas S."/>
            <person name="Del Rio T.G."/>
            <person name="Tice H."/>
            <person name="Cheng J.F."/>
            <person name="Tapia R."/>
            <person name="Han C."/>
            <person name="Goodwin L."/>
            <person name="Pitluck S."/>
            <person name="Pagani I."/>
            <person name="Ivanova N."/>
            <person name="Mavromatis K."/>
            <person name="Mikhailova N."/>
            <person name="Pati A."/>
            <person name="Chen A."/>
            <person name="Palaniappan K."/>
            <person name="Land M."/>
            <person name="Hauser L."/>
            <person name="Chang Y.J."/>
            <person name="Jeffries C.D."/>
            <person name="Djao O.D."/>
            <person name="Rohde M."/>
            <person name="Sikorski J."/>
            <person name="Goker M."/>
            <person name="Woyke T."/>
            <person name="Bristow J."/>
            <person name="Eisen J.A."/>
            <person name="Markowitz V."/>
            <person name="Hugenholtz P."/>
            <person name="Kyrpides N.C."/>
            <person name="Klenk H.P."/>
        </authorList>
    </citation>
    <scope>NUCLEOTIDE SEQUENCE [LARGE SCALE GENOMIC DNA]</scope>
    <source>
        <strain evidence="10">ATCC 23218 / DSM 43111 / CIP 107115 / JCM 7437 / KCTC 9190 / NBRC 14626 / NCTC 10488 / NRRL B-5397 / IMRU 509</strain>
    </source>
</reference>
<dbReference type="SUPFAM" id="SSF48498">
    <property type="entry name" value="Tetracyclin repressor-like, C-terminal domain"/>
    <property type="match status" value="1"/>
</dbReference>
<dbReference type="SUPFAM" id="SSF46689">
    <property type="entry name" value="Homeodomain-like"/>
    <property type="match status" value="1"/>
</dbReference>
<evidence type="ECO:0000256" key="2">
    <source>
        <dbReference type="ARBA" id="ARBA00023015"/>
    </source>
</evidence>